<feature type="chain" id="PRO_5015005146" description="Collagen-like protein" evidence="2">
    <location>
        <begin position="28"/>
        <end position="379"/>
    </location>
</feature>
<feature type="compositionally biased region" description="Pro residues" evidence="1">
    <location>
        <begin position="207"/>
        <end position="219"/>
    </location>
</feature>
<keyword evidence="2" id="KW-0732">Signal</keyword>
<dbReference type="PANTHER" id="PTHR24637:SF428">
    <property type="entry name" value="SCAVENGER RECEPTOR CLASS A MEMBER 3"/>
    <property type="match status" value="1"/>
</dbReference>
<reference evidence="3 4" key="1">
    <citation type="submission" date="2015-09" db="EMBL/GenBank/DDBJ databases">
        <title>Sorangium comparison.</title>
        <authorList>
            <person name="Zaburannyi N."/>
            <person name="Bunk B."/>
            <person name="Overmann J."/>
            <person name="Mueller R."/>
        </authorList>
    </citation>
    <scope>NUCLEOTIDE SEQUENCE [LARGE SCALE GENOMIC DNA]</scope>
    <source>
        <strain evidence="3 4">So ce26</strain>
    </source>
</reference>
<dbReference type="Pfam" id="PF01391">
    <property type="entry name" value="Collagen"/>
    <property type="match status" value="1"/>
</dbReference>
<evidence type="ECO:0000256" key="1">
    <source>
        <dbReference type="SAM" id="MobiDB-lite"/>
    </source>
</evidence>
<dbReference type="InterPro" id="IPR008160">
    <property type="entry name" value="Collagen"/>
</dbReference>
<dbReference type="EMBL" id="CP012673">
    <property type="protein sequence ID" value="AUX41325.1"/>
    <property type="molecule type" value="Genomic_DNA"/>
</dbReference>
<gene>
    <name evidence="3" type="ORF">SOCE26_027350</name>
</gene>
<feature type="compositionally biased region" description="Pro residues" evidence="1">
    <location>
        <begin position="174"/>
        <end position="186"/>
    </location>
</feature>
<organism evidence="3 4">
    <name type="scientific">Sorangium cellulosum</name>
    <name type="common">Polyangium cellulosum</name>
    <dbReference type="NCBI Taxonomy" id="56"/>
    <lineage>
        <taxon>Bacteria</taxon>
        <taxon>Pseudomonadati</taxon>
        <taxon>Myxococcota</taxon>
        <taxon>Polyangia</taxon>
        <taxon>Polyangiales</taxon>
        <taxon>Polyangiaceae</taxon>
        <taxon>Sorangium</taxon>
    </lineage>
</organism>
<dbReference type="RefSeq" id="WP_234023633.1">
    <property type="nucleotide sequence ID" value="NZ_CP012673.1"/>
</dbReference>
<sequence>MNGMGPRVLAICVLLAASAGLTRSAAAAVPTRIAHQGRLFSSNGGEPVNDVLEVKFAIYDAEDAGEPLWSETYAITFEDGYFSTVLEFDPEVAAKVFDGSVRYLGITIGTDREMEPRSPIGSVPYALVANNAVGDITPTSVKIGDRVVIDKSGNWVGEPTGLVGPTGPAGPQGVPGPPGERGPQGPPGLDGAPGLQGPTGEAGPPGEQGPPGEPGPQGPPGLQGEPGPQGPTGPSGVLATIAVAGTVGSNFTGNNPNYLFVGPTGSVTITGPEQRVTGSASAPLSLSLLSALPQNAMLGLCYEPERGGPLTNFFGGSFAHHYFTPTPMTYSVSGTTVLPEGRYNVGMCIRNDGPSAISGSRVTSSGSTVNGWFIVTNDT</sequence>
<dbReference type="PANTHER" id="PTHR24637">
    <property type="entry name" value="COLLAGEN"/>
    <property type="match status" value="1"/>
</dbReference>
<evidence type="ECO:0008006" key="5">
    <source>
        <dbReference type="Google" id="ProtNLM"/>
    </source>
</evidence>
<feature type="compositionally biased region" description="Low complexity" evidence="1">
    <location>
        <begin position="196"/>
        <end position="205"/>
    </location>
</feature>
<feature type="region of interest" description="Disordered" evidence="1">
    <location>
        <begin position="158"/>
        <end position="237"/>
    </location>
</feature>
<feature type="signal peptide" evidence="2">
    <location>
        <begin position="1"/>
        <end position="27"/>
    </location>
</feature>
<proteinExistence type="predicted"/>
<evidence type="ECO:0000313" key="3">
    <source>
        <dbReference type="EMBL" id="AUX41325.1"/>
    </source>
</evidence>
<evidence type="ECO:0000313" key="4">
    <source>
        <dbReference type="Proteomes" id="UP000238348"/>
    </source>
</evidence>
<accession>A0A2L0EPY2</accession>
<protein>
    <recommendedName>
        <fullName evidence="5">Collagen-like protein</fullName>
    </recommendedName>
</protein>
<evidence type="ECO:0000256" key="2">
    <source>
        <dbReference type="SAM" id="SignalP"/>
    </source>
</evidence>
<dbReference type="Proteomes" id="UP000238348">
    <property type="component" value="Chromosome"/>
</dbReference>
<dbReference type="AlphaFoldDB" id="A0A2L0EPY2"/>
<name>A0A2L0EPY2_SORCE</name>